<dbReference type="GeneID" id="69056074"/>
<dbReference type="PROSITE" id="PS51301">
    <property type="entry name" value="KILA_N"/>
    <property type="match status" value="1"/>
</dbReference>
<reference evidence="2 3" key="1">
    <citation type="submission" date="2010-12" db="EMBL/GenBank/DDBJ databases">
        <authorList>
            <person name="Muzny D."/>
            <person name="Qin X."/>
            <person name="Deng J."/>
            <person name="Jiang H."/>
            <person name="Liu Y."/>
            <person name="Qu J."/>
            <person name="Song X.-Z."/>
            <person name="Zhang L."/>
            <person name="Thornton R."/>
            <person name="Coyle M."/>
            <person name="Francisco L."/>
            <person name="Jackson L."/>
            <person name="Javaid M."/>
            <person name="Korchina V."/>
            <person name="Kovar C."/>
            <person name="Mata R."/>
            <person name="Mathew T."/>
            <person name="Ngo R."/>
            <person name="Nguyen L."/>
            <person name="Nguyen N."/>
            <person name="Okwuonu G."/>
            <person name="Ongeri F."/>
            <person name="Pham C."/>
            <person name="Simmons D."/>
            <person name="Wilczek-Boney K."/>
            <person name="Hale W."/>
            <person name="Jakkamsetti A."/>
            <person name="Pham P."/>
            <person name="Ruth R."/>
            <person name="San Lucas F."/>
            <person name="Warren J."/>
            <person name="Zhang J."/>
            <person name="Zhao Z."/>
            <person name="Zhou C."/>
            <person name="Zhu D."/>
            <person name="Lee S."/>
            <person name="Bess C."/>
            <person name="Blankenburg K."/>
            <person name="Forbes L."/>
            <person name="Fu Q."/>
            <person name="Gubbala S."/>
            <person name="Hirani K."/>
            <person name="Jayaseelan J.C."/>
            <person name="Lara F."/>
            <person name="Munidasa M."/>
            <person name="Palculict T."/>
            <person name="Patil S."/>
            <person name="Pu L.-L."/>
            <person name="Saada N."/>
            <person name="Tang L."/>
            <person name="Weissenberger G."/>
            <person name="Zhu Y."/>
            <person name="Hemphill L."/>
            <person name="Shang Y."/>
            <person name="Youmans B."/>
            <person name="Ayvaz T."/>
            <person name="Ross M."/>
            <person name="Santibanez J."/>
            <person name="Aqrawi P."/>
            <person name="Gross S."/>
            <person name="Joshi V."/>
            <person name="Fowler G."/>
            <person name="Nazareth L."/>
            <person name="Reid J."/>
            <person name="Worley K."/>
            <person name="Petrosino J."/>
            <person name="Highlander S."/>
            <person name="Gibbs R."/>
        </authorList>
    </citation>
    <scope>NUCLEOTIDE SEQUENCE [LARGE SCALE GENOMIC DNA]</scope>
    <source>
        <strain evidence="2 3">ATCC 33393</strain>
    </source>
</reference>
<dbReference type="InterPro" id="IPR018004">
    <property type="entry name" value="KilA/APSES_HTH"/>
</dbReference>
<dbReference type="EMBL" id="AEPS01000007">
    <property type="protein sequence ID" value="EFU67490.1"/>
    <property type="molecule type" value="Genomic_DNA"/>
</dbReference>
<dbReference type="SMART" id="SM01252">
    <property type="entry name" value="KilA-N"/>
    <property type="match status" value="1"/>
</dbReference>
<keyword evidence="3" id="KW-1185">Reference proteome</keyword>
<dbReference type="InterPro" id="IPR017880">
    <property type="entry name" value="KilA_N"/>
</dbReference>
<sequence length="254" mass="29205">MKTKIQLYDTQIRQDEQGRFCLNDLHQASGGESRHRPAYWLSNQQTQELIGEISKDGFPSILTKQGLGTFVSKELVYAYAMWISPKFHLYVIRTFDRAVTNQNSTALLPDFSDPVAAARAWADAKEGEQRALLDSKQKSEQIESMQSYFRHGMSAPQFVKGLNGANSSQINDFLARKGWVYKDKYGWRVTSRARDVYLTEENTQVAEHGQEVRIFYKPVLLQKGAAKIYDWYMKNQLPMKANWNGNFKQDKTVA</sequence>
<dbReference type="AlphaFoldDB" id="E6KYD6"/>
<feature type="domain" description="KilA-N" evidence="1">
    <location>
        <begin position="1"/>
        <end position="98"/>
    </location>
</feature>
<evidence type="ECO:0000313" key="3">
    <source>
        <dbReference type="Proteomes" id="UP000032871"/>
    </source>
</evidence>
<dbReference type="HOGENOM" id="CLU_046670_0_4_6"/>
<dbReference type="RefSeq" id="WP_006718657.1">
    <property type="nucleotide sequence ID" value="NZ_GL622200.1"/>
</dbReference>
<name>E6KYD6_9PAST</name>
<comment type="caution">
    <text evidence="2">The sequence shown here is derived from an EMBL/GenBank/DDBJ whole genome shotgun (WGS) entry which is preliminary data.</text>
</comment>
<dbReference type="Proteomes" id="UP000032871">
    <property type="component" value="Unassembled WGS sequence"/>
</dbReference>
<protein>
    <submittedName>
        <fullName evidence="2">Phage antirepressor</fullName>
    </submittedName>
</protein>
<evidence type="ECO:0000259" key="1">
    <source>
        <dbReference type="PROSITE" id="PS51301"/>
    </source>
</evidence>
<gene>
    <name evidence="2" type="ORF">HMPREF9064_1168</name>
</gene>
<proteinExistence type="predicted"/>
<organism evidence="2 3">
    <name type="scientific">Aggregatibacter segnis ATCC 33393</name>
    <dbReference type="NCBI Taxonomy" id="888057"/>
    <lineage>
        <taxon>Bacteria</taxon>
        <taxon>Pseudomonadati</taxon>
        <taxon>Pseudomonadota</taxon>
        <taxon>Gammaproteobacteria</taxon>
        <taxon>Pasteurellales</taxon>
        <taxon>Pasteurellaceae</taxon>
        <taxon>Aggregatibacter</taxon>
    </lineage>
</organism>
<dbReference type="Pfam" id="PF04383">
    <property type="entry name" value="KilA-N"/>
    <property type="match status" value="1"/>
</dbReference>
<accession>E6KYD6</accession>
<evidence type="ECO:0000313" key="2">
    <source>
        <dbReference type="EMBL" id="EFU67490.1"/>
    </source>
</evidence>
<dbReference type="OrthoDB" id="79831at2"/>